<dbReference type="EMBL" id="JACVVK020000165">
    <property type="protein sequence ID" value="KAK7487423.1"/>
    <property type="molecule type" value="Genomic_DNA"/>
</dbReference>
<gene>
    <name evidence="5" type="ORF">BaRGS_00021385</name>
</gene>
<dbReference type="Pfam" id="PF00386">
    <property type="entry name" value="C1q"/>
    <property type="match status" value="1"/>
</dbReference>
<keyword evidence="2" id="KW-0964">Secreted</keyword>
<comment type="caution">
    <text evidence="5">The sequence shown here is derived from an EMBL/GenBank/DDBJ whole genome shotgun (WGS) entry which is preliminary data.</text>
</comment>
<dbReference type="AlphaFoldDB" id="A0ABD0KJY1"/>
<organism evidence="5 6">
    <name type="scientific">Batillaria attramentaria</name>
    <dbReference type="NCBI Taxonomy" id="370345"/>
    <lineage>
        <taxon>Eukaryota</taxon>
        <taxon>Metazoa</taxon>
        <taxon>Spiralia</taxon>
        <taxon>Lophotrochozoa</taxon>
        <taxon>Mollusca</taxon>
        <taxon>Gastropoda</taxon>
        <taxon>Caenogastropoda</taxon>
        <taxon>Sorbeoconcha</taxon>
        <taxon>Cerithioidea</taxon>
        <taxon>Batillariidae</taxon>
        <taxon>Batillaria</taxon>
    </lineage>
</organism>
<evidence type="ECO:0000256" key="1">
    <source>
        <dbReference type="ARBA" id="ARBA00004613"/>
    </source>
</evidence>
<dbReference type="GO" id="GO:0005576">
    <property type="term" value="C:extracellular region"/>
    <property type="evidence" value="ECO:0007669"/>
    <property type="project" value="UniProtKB-SubCell"/>
</dbReference>
<feature type="domain" description="C1q" evidence="4">
    <location>
        <begin position="1"/>
        <end position="103"/>
    </location>
</feature>
<dbReference type="InterPro" id="IPR001073">
    <property type="entry name" value="C1q_dom"/>
</dbReference>
<keyword evidence="3" id="KW-0732">Signal</keyword>
<dbReference type="InterPro" id="IPR050822">
    <property type="entry name" value="Cerebellin_Synaptic_Org"/>
</dbReference>
<sequence length="103" mass="11304">MYDVGQDFDVTSGVFVAPHNGVYVFSYQIFPKFMGSFVVDLYKNGRVATRMHVTDMKVGPSDATAVAEHARAGDRYWIQASKGGELHGGPYSFFSATLVADED</sequence>
<keyword evidence="6" id="KW-1185">Reference proteome</keyword>
<dbReference type="SUPFAM" id="SSF49842">
    <property type="entry name" value="TNF-like"/>
    <property type="match status" value="1"/>
</dbReference>
<dbReference type="InterPro" id="IPR008983">
    <property type="entry name" value="Tumour_necrosis_fac-like_dom"/>
</dbReference>
<dbReference type="PANTHER" id="PTHR22923">
    <property type="entry name" value="CEREBELLIN-RELATED"/>
    <property type="match status" value="1"/>
</dbReference>
<dbReference type="Gene3D" id="2.60.120.40">
    <property type="match status" value="1"/>
</dbReference>
<accession>A0ABD0KJY1</accession>
<evidence type="ECO:0000313" key="5">
    <source>
        <dbReference type="EMBL" id="KAK7487423.1"/>
    </source>
</evidence>
<reference evidence="5 6" key="1">
    <citation type="journal article" date="2023" name="Sci. Data">
        <title>Genome assembly of the Korean intertidal mud-creeper Batillaria attramentaria.</title>
        <authorList>
            <person name="Patra A.K."/>
            <person name="Ho P.T."/>
            <person name="Jun S."/>
            <person name="Lee S.J."/>
            <person name="Kim Y."/>
            <person name="Won Y.J."/>
        </authorList>
    </citation>
    <scope>NUCLEOTIDE SEQUENCE [LARGE SCALE GENOMIC DNA]</scope>
    <source>
        <strain evidence="5">Wonlab-2016</strain>
    </source>
</reference>
<evidence type="ECO:0000256" key="3">
    <source>
        <dbReference type="ARBA" id="ARBA00022729"/>
    </source>
</evidence>
<dbReference type="PANTHER" id="PTHR22923:SF116">
    <property type="entry name" value="C1Q DOMAIN-CONTAINING PROTEIN"/>
    <property type="match status" value="1"/>
</dbReference>
<dbReference type="Proteomes" id="UP001519460">
    <property type="component" value="Unassembled WGS sequence"/>
</dbReference>
<comment type="subcellular location">
    <subcellularLocation>
        <location evidence="1">Secreted</location>
    </subcellularLocation>
</comment>
<name>A0ABD0KJY1_9CAEN</name>
<evidence type="ECO:0000313" key="6">
    <source>
        <dbReference type="Proteomes" id="UP001519460"/>
    </source>
</evidence>
<protein>
    <recommendedName>
        <fullName evidence="4">C1q domain-containing protein</fullName>
    </recommendedName>
</protein>
<evidence type="ECO:0000259" key="4">
    <source>
        <dbReference type="PROSITE" id="PS50871"/>
    </source>
</evidence>
<evidence type="ECO:0000256" key="2">
    <source>
        <dbReference type="ARBA" id="ARBA00022525"/>
    </source>
</evidence>
<dbReference type="PROSITE" id="PS50871">
    <property type="entry name" value="C1Q"/>
    <property type="match status" value="1"/>
</dbReference>
<proteinExistence type="predicted"/>